<keyword evidence="1" id="KW-0472">Membrane</keyword>
<dbReference type="Proteomes" id="UP001595816">
    <property type="component" value="Unassembled WGS sequence"/>
</dbReference>
<dbReference type="RefSeq" id="WP_382189482.1">
    <property type="nucleotide sequence ID" value="NZ_JBHSAY010000006.1"/>
</dbReference>
<sequence>MATVLCLRFAPVLLLAVSSTEQRRLPSTGRVLTVTIAVIGMLLVSLVGGAGGRAPNPALGILAALGSGPRTHCLPTSQRRCPSGSTR</sequence>
<name>A0ABV8LLA4_9ACTN</name>
<reference evidence="3" key="1">
    <citation type="journal article" date="2019" name="Int. J. Syst. Evol. Microbiol.">
        <title>The Global Catalogue of Microorganisms (GCM) 10K type strain sequencing project: providing services to taxonomists for standard genome sequencing and annotation.</title>
        <authorList>
            <consortium name="The Broad Institute Genomics Platform"/>
            <consortium name="The Broad Institute Genome Sequencing Center for Infectious Disease"/>
            <person name="Wu L."/>
            <person name="Ma J."/>
        </authorList>
    </citation>
    <scope>NUCLEOTIDE SEQUENCE [LARGE SCALE GENOMIC DNA]</scope>
    <source>
        <strain evidence="3">CGMCC 4.7289</strain>
    </source>
</reference>
<organism evidence="2 3">
    <name type="scientific">Hamadaea flava</name>
    <dbReference type="NCBI Taxonomy" id="1742688"/>
    <lineage>
        <taxon>Bacteria</taxon>
        <taxon>Bacillati</taxon>
        <taxon>Actinomycetota</taxon>
        <taxon>Actinomycetes</taxon>
        <taxon>Micromonosporales</taxon>
        <taxon>Micromonosporaceae</taxon>
        <taxon>Hamadaea</taxon>
    </lineage>
</organism>
<dbReference type="EMBL" id="JBHSAY010000006">
    <property type="protein sequence ID" value="MFC4131082.1"/>
    <property type="molecule type" value="Genomic_DNA"/>
</dbReference>
<feature type="transmembrane region" description="Helical" evidence="1">
    <location>
        <begin position="29"/>
        <end position="50"/>
    </location>
</feature>
<keyword evidence="1" id="KW-0812">Transmembrane</keyword>
<accession>A0ABV8LLA4</accession>
<proteinExistence type="predicted"/>
<keyword evidence="3" id="KW-1185">Reference proteome</keyword>
<protein>
    <submittedName>
        <fullName evidence="2">Uncharacterized protein</fullName>
    </submittedName>
</protein>
<evidence type="ECO:0000256" key="1">
    <source>
        <dbReference type="SAM" id="Phobius"/>
    </source>
</evidence>
<gene>
    <name evidence="2" type="ORF">ACFOZ4_10755</name>
</gene>
<evidence type="ECO:0000313" key="2">
    <source>
        <dbReference type="EMBL" id="MFC4131082.1"/>
    </source>
</evidence>
<evidence type="ECO:0000313" key="3">
    <source>
        <dbReference type="Proteomes" id="UP001595816"/>
    </source>
</evidence>
<keyword evidence="1" id="KW-1133">Transmembrane helix</keyword>
<comment type="caution">
    <text evidence="2">The sequence shown here is derived from an EMBL/GenBank/DDBJ whole genome shotgun (WGS) entry which is preliminary data.</text>
</comment>